<comment type="caution">
    <text evidence="1">The sequence shown here is derived from an EMBL/GenBank/DDBJ whole genome shotgun (WGS) entry which is preliminary data.</text>
</comment>
<gene>
    <name evidence="1" type="ORF">ENS59_09855</name>
</gene>
<proteinExistence type="predicted"/>
<dbReference type="Gene3D" id="3.30.390.50">
    <property type="entry name" value="CO dehydrogenase flavoprotein, C-terminal domain"/>
    <property type="match status" value="1"/>
</dbReference>
<accession>A0A7C3EAE5</accession>
<dbReference type="GO" id="GO:0005524">
    <property type="term" value="F:ATP binding"/>
    <property type="evidence" value="ECO:0007669"/>
    <property type="project" value="UniProtKB-KW"/>
</dbReference>
<sequence>MMLQGVGKPSGCKLIRFTAVLEGQVIKEIQIRGDFFAIPEEVFEALEASLCGTSLDALEERFAQLARELDLALQGISGSGLAELVQTAYREGQTNNDTM</sequence>
<dbReference type="GO" id="GO:0016979">
    <property type="term" value="F:lipoate-protein ligase activity"/>
    <property type="evidence" value="ECO:0007669"/>
    <property type="project" value="UniProtKB-EC"/>
</dbReference>
<dbReference type="UniPathway" id="UPA00537">
    <property type="reaction ID" value="UER00594"/>
</dbReference>
<protein>
    <submittedName>
        <fullName evidence="1">Uncharacterized protein</fullName>
    </submittedName>
</protein>
<name>A0A7C3EAE5_9SPIR</name>
<reference evidence="1" key="1">
    <citation type="journal article" date="2020" name="mSystems">
        <title>Genome- and Community-Level Interaction Insights into Carbon Utilization and Element Cycling Functions of Hydrothermarchaeota in Hydrothermal Sediment.</title>
        <authorList>
            <person name="Zhou Z."/>
            <person name="Liu Y."/>
            <person name="Xu W."/>
            <person name="Pan J."/>
            <person name="Luo Z.H."/>
            <person name="Li M."/>
        </authorList>
    </citation>
    <scope>NUCLEOTIDE SEQUENCE [LARGE SCALE GENOMIC DNA]</scope>
    <source>
        <strain evidence="1">SpSt-503</strain>
    </source>
</reference>
<dbReference type="AlphaFoldDB" id="A0A7C3EAE5"/>
<organism evidence="1">
    <name type="scientific">Gracilinema caldarium</name>
    <dbReference type="NCBI Taxonomy" id="215591"/>
    <lineage>
        <taxon>Bacteria</taxon>
        <taxon>Pseudomonadati</taxon>
        <taxon>Spirochaetota</taxon>
        <taxon>Spirochaetia</taxon>
        <taxon>Spirochaetales</taxon>
        <taxon>Breznakiellaceae</taxon>
        <taxon>Gracilinema</taxon>
    </lineage>
</organism>
<evidence type="ECO:0000313" key="1">
    <source>
        <dbReference type="EMBL" id="HFH29796.1"/>
    </source>
</evidence>
<dbReference type="GO" id="GO:0009249">
    <property type="term" value="P:protein lipoylation"/>
    <property type="evidence" value="ECO:0007669"/>
    <property type="project" value="UniProtKB-ARBA"/>
</dbReference>
<dbReference type="EMBL" id="DSVL01000300">
    <property type="protein sequence ID" value="HFH29796.1"/>
    <property type="molecule type" value="Genomic_DNA"/>
</dbReference>